<dbReference type="Pfam" id="PF06048">
    <property type="entry name" value="DUF927"/>
    <property type="match status" value="1"/>
</dbReference>
<evidence type="ECO:0000256" key="1">
    <source>
        <dbReference type="SAM" id="MobiDB-lite"/>
    </source>
</evidence>
<dbReference type="Proteomes" id="UP001645039">
    <property type="component" value="Unassembled WGS sequence"/>
</dbReference>
<evidence type="ECO:0000313" key="3">
    <source>
        <dbReference type="EMBL" id="MBE0399001.1"/>
    </source>
</evidence>
<feature type="compositionally biased region" description="Polar residues" evidence="1">
    <location>
        <begin position="56"/>
        <end position="68"/>
    </location>
</feature>
<sequence>MSWKSDDNLSLFDAPIEEDQSCLTTKAVGTAGTAGTDSFKKPKNSNLDNNAAVPGSGNSAGTVGTDANEQSERELVSAEAISALDGVASLGKEVSPGENEPLDSSLKRPGFTSHANWFYIGDKRLPPGLWWHGIRTSQNGSTNEDVYISGPIEVIAISRDEHGGNFGRQVRFMNSESKWCRRVLPMRLLNEGGSELRRELLDMGHTHVIKQRHRLADYIMESRPEARLVAATTTGWHDNSRAFVLPERTIGNQDYCFSADSSRSSYFDVRGTLDGWRQQVAGRAVSNPILMLGICIALAGPLIWPAKQQPSGGLGFNLRGGSSKGKTTCLQMASSVWGSPQFMRQWSGTGNGIEALAASQNDTCMILDEISQASPYEAGNMVYLVANGVGKQRAARTGGIREAQRWRLMLLSSGERSLASHMSEAGKKAKAGQDARLLDIPATSRRYGAFDDIQGMTPSDFANAIKTATAEHYGHAGGAFIQHLIKQSDLPALYRDTMEDPVFTVAQDGVSSRAAGAFGLLAMAGELATDAGLTGWSPGSSIEAIGTCFQLWQSERGSLPPEDQAIMEGIANFIQRHGDSRFSEMGAQSGENKPGVRDRAGYWADMAEGRVFYFHRAALEEAASGYDPKMIASVLDKAGWLYEKESGRFAVNKRTLNGLQRLYAVLPKEGDQ</sequence>
<keyword evidence="4" id="KW-1185">Reference proteome</keyword>
<dbReference type="RefSeq" id="WP_176483400.1">
    <property type="nucleotide sequence ID" value="NZ_CP189763.1"/>
</dbReference>
<evidence type="ECO:0000259" key="2">
    <source>
        <dbReference type="Pfam" id="PF06048"/>
    </source>
</evidence>
<gene>
    <name evidence="3" type="ORF">EI168_02615</name>
</gene>
<feature type="region of interest" description="Disordered" evidence="1">
    <location>
        <begin position="1"/>
        <end position="74"/>
    </location>
</feature>
<dbReference type="InterPro" id="IPR009270">
    <property type="entry name" value="DUF927"/>
</dbReference>
<name>A0ABR9EXQ2_9GAMM</name>
<protein>
    <submittedName>
        <fullName evidence="3">DUF927 domain-containing protein</fullName>
    </submittedName>
</protein>
<reference evidence="3 4" key="1">
    <citation type="submission" date="2020-07" db="EMBL/GenBank/DDBJ databases">
        <title>Halophilic bacteria isolated from french cheeses.</title>
        <authorList>
            <person name="Kothe C.I."/>
            <person name="Farah-Kraiem B."/>
            <person name="Renault P."/>
            <person name="Dridi B."/>
        </authorList>
    </citation>
    <scope>NUCLEOTIDE SEQUENCE [LARGE SCALE GENOMIC DNA]</scope>
    <source>
        <strain evidence="3 4">FME1</strain>
    </source>
</reference>
<accession>A0ABR9EXQ2</accession>
<dbReference type="EMBL" id="RRZD01000002">
    <property type="protein sequence ID" value="MBE0399001.1"/>
    <property type="molecule type" value="Genomic_DNA"/>
</dbReference>
<feature type="compositionally biased region" description="Low complexity" evidence="1">
    <location>
        <begin position="24"/>
        <end position="36"/>
    </location>
</feature>
<comment type="caution">
    <text evidence="3">The sequence shown here is derived from an EMBL/GenBank/DDBJ whole genome shotgun (WGS) entry which is preliminary data.</text>
</comment>
<proteinExistence type="predicted"/>
<organism evidence="3 4">
    <name type="scientific">Halomonas casei</name>
    <dbReference type="NCBI Taxonomy" id="2742613"/>
    <lineage>
        <taxon>Bacteria</taxon>
        <taxon>Pseudomonadati</taxon>
        <taxon>Pseudomonadota</taxon>
        <taxon>Gammaproteobacteria</taxon>
        <taxon>Oceanospirillales</taxon>
        <taxon>Halomonadaceae</taxon>
        <taxon>Halomonas</taxon>
    </lineage>
</organism>
<evidence type="ECO:0000313" key="4">
    <source>
        <dbReference type="Proteomes" id="UP001645039"/>
    </source>
</evidence>
<feature type="domain" description="DUF927" evidence="2">
    <location>
        <begin position="127"/>
        <end position="404"/>
    </location>
</feature>